<keyword evidence="4" id="KW-1185">Reference proteome</keyword>
<dbReference type="Proteomes" id="UP000443843">
    <property type="component" value="Unassembled WGS sequence"/>
</dbReference>
<dbReference type="PANTHER" id="PTHR36509">
    <property type="entry name" value="BLL3101 PROTEIN"/>
    <property type="match status" value="1"/>
</dbReference>
<dbReference type="InterPro" id="IPR037050">
    <property type="entry name" value="DUF1254_sf"/>
</dbReference>
<dbReference type="Gene3D" id="2.60.40.1610">
    <property type="entry name" value="Domain of unknown function DUF1254"/>
    <property type="match status" value="1"/>
</dbReference>
<feature type="domain" description="DUF1214" evidence="1">
    <location>
        <begin position="304"/>
        <end position="404"/>
    </location>
</feature>
<evidence type="ECO:0000259" key="2">
    <source>
        <dbReference type="Pfam" id="PF06863"/>
    </source>
</evidence>
<evidence type="ECO:0000313" key="4">
    <source>
        <dbReference type="Proteomes" id="UP000443843"/>
    </source>
</evidence>
<evidence type="ECO:0000313" key="3">
    <source>
        <dbReference type="EMBL" id="MWB76647.1"/>
    </source>
</evidence>
<comment type="caution">
    <text evidence="3">The sequence shown here is derived from an EMBL/GenBank/DDBJ whole genome shotgun (WGS) entry which is preliminary data.</text>
</comment>
<gene>
    <name evidence="3" type="ORF">GLS40_01265</name>
</gene>
<dbReference type="EMBL" id="WNXQ01000001">
    <property type="protein sequence ID" value="MWB76647.1"/>
    <property type="molecule type" value="Genomic_DNA"/>
</dbReference>
<dbReference type="InterPro" id="IPR037049">
    <property type="entry name" value="DUF1214_C_sf"/>
</dbReference>
<name>A0A844VZ26_9RHOB</name>
<sequence length="428" mass="47066">MPEDMTTLDLRSIAREAYIYTLPLVAMESFRRRRMALGPMNDMMHARKLLHFKSRLITAPNNDTLYSNAWLDLRRGPAVVSLPETGERYFSLAVMDMWTDNLAILGTRTTGSSGGRFTIIGPDAPTEGIEGPIVRSTTPICWILARILVSGPEDLAAARKVQDALTLDMPPPPNDLGGDPAGGTRSAPWQDYFAQAADLLALHRPPATDTGLLSRIAPLGLVHGFDPSHFSPREAEEIAAGVAEARRSIEGGMIMSEGDGWLQPKTGLGFYNQDYQFRASVAVGGLGALTLEEATYFPAYSFGGTALDGRRPMRWHIPADRPIPVNGFWSLSMYEPTEDGELYFIDNPLSRYAIGDRTPGLQRNADGSLDIWIGHDSPGPDRESNWLPAPAGRYTLLLRAYLAKSELLEKRYAIPEPQPATLEEETPK</sequence>
<dbReference type="InterPro" id="IPR010621">
    <property type="entry name" value="DUF1214"/>
</dbReference>
<proteinExistence type="predicted"/>
<dbReference type="PANTHER" id="PTHR36509:SF2">
    <property type="entry name" value="BLL3101 PROTEIN"/>
    <property type="match status" value="1"/>
</dbReference>
<protein>
    <submittedName>
        <fullName evidence="3">DUF1254 domain-containing protein</fullName>
    </submittedName>
</protein>
<accession>A0A844VZ26</accession>
<dbReference type="Pfam" id="PF06863">
    <property type="entry name" value="DUF1254"/>
    <property type="match status" value="1"/>
</dbReference>
<evidence type="ECO:0000259" key="1">
    <source>
        <dbReference type="Pfam" id="PF06742"/>
    </source>
</evidence>
<dbReference type="Gene3D" id="2.60.120.600">
    <property type="entry name" value="Domain of unknown function DUF1214, C-terminal domain"/>
    <property type="match status" value="1"/>
</dbReference>
<dbReference type="InterPro" id="IPR010679">
    <property type="entry name" value="DUF1254"/>
</dbReference>
<feature type="domain" description="DUF1254" evidence="2">
    <location>
        <begin position="40"/>
        <end position="167"/>
    </location>
</feature>
<reference evidence="3 4" key="1">
    <citation type="submission" date="2019-11" db="EMBL/GenBank/DDBJ databases">
        <title>Pseudooceanicola pacifica sp. nov., isolated from deep-sea sediment of the Pacific Ocean.</title>
        <authorList>
            <person name="Lyu L."/>
        </authorList>
    </citation>
    <scope>NUCLEOTIDE SEQUENCE [LARGE SCALE GENOMIC DNA]</scope>
    <source>
        <strain evidence="3 4">216_PA32_1</strain>
    </source>
</reference>
<dbReference type="AlphaFoldDB" id="A0A844VZ26"/>
<organism evidence="3 4">
    <name type="scientific">Pseudooceanicola pacificus</name>
    <dbReference type="NCBI Taxonomy" id="2676438"/>
    <lineage>
        <taxon>Bacteria</taxon>
        <taxon>Pseudomonadati</taxon>
        <taxon>Pseudomonadota</taxon>
        <taxon>Alphaproteobacteria</taxon>
        <taxon>Rhodobacterales</taxon>
        <taxon>Paracoccaceae</taxon>
        <taxon>Pseudooceanicola</taxon>
    </lineage>
</organism>
<dbReference type="Pfam" id="PF06742">
    <property type="entry name" value="DUF1214"/>
    <property type="match status" value="1"/>
</dbReference>
<dbReference type="SUPFAM" id="SSF160935">
    <property type="entry name" value="VPA0735-like"/>
    <property type="match status" value="1"/>
</dbReference>
<dbReference type="RefSeq" id="WP_160380787.1">
    <property type="nucleotide sequence ID" value="NZ_WNXQ01000001.1"/>
</dbReference>